<proteinExistence type="predicted"/>
<sequence length="157" mass="18724">MEVRIEEWHGMNIRFVNVDGEWWCVYDDIISIIKKFNTGYCSHFERDLIDHKNLIRRIDLDGESVLIVNELGIYEIFYLCDGMLETVNFRHWSGEIMAKLRSKYGLQQYEVLQMLDDDVQQDISRMIDTLYWDDEKKILMQSVTVQGGDVEQIPFME</sequence>
<reference evidence="1" key="1">
    <citation type="journal article" date="2021" name="Proc. Natl. Acad. Sci. U.S.A.">
        <title>A Catalog of Tens of Thousands of Viruses from Human Metagenomes Reveals Hidden Associations with Chronic Diseases.</title>
        <authorList>
            <person name="Tisza M.J."/>
            <person name="Buck C.B."/>
        </authorList>
    </citation>
    <scope>NUCLEOTIDE SEQUENCE</scope>
    <source>
        <strain evidence="1">CtmYS12</strain>
    </source>
</reference>
<protein>
    <recommendedName>
        <fullName evidence="2">Bro-N domain-containing protein</fullName>
    </recommendedName>
</protein>
<evidence type="ECO:0000313" key="1">
    <source>
        <dbReference type="EMBL" id="DAE02582.1"/>
    </source>
</evidence>
<evidence type="ECO:0008006" key="2">
    <source>
        <dbReference type="Google" id="ProtNLM"/>
    </source>
</evidence>
<organism evidence="1">
    <name type="scientific">Siphoviridae sp. ctmYS12</name>
    <dbReference type="NCBI Taxonomy" id="2825652"/>
    <lineage>
        <taxon>Viruses</taxon>
        <taxon>Duplodnaviria</taxon>
        <taxon>Heunggongvirae</taxon>
        <taxon>Uroviricota</taxon>
        <taxon>Caudoviricetes</taxon>
    </lineage>
</organism>
<dbReference type="EMBL" id="BK015347">
    <property type="protein sequence ID" value="DAE02582.1"/>
    <property type="molecule type" value="Genomic_DNA"/>
</dbReference>
<accession>A0A8S5P680</accession>
<name>A0A8S5P680_9CAUD</name>